<sequence length="113" mass="13730">MELVKTYEEYNELNKEYVKFIQMVMESDIANYDDIIMNNLEKYSELFEELKLRCDKVEVEEKDIDNLRDLNYLALDTLFLTMDLKNFYKLGESERFKMRAVNYINKRSRGQIL</sequence>
<dbReference type="EMBL" id="JACOOQ010000018">
    <property type="protein sequence ID" value="MBC5640862.1"/>
    <property type="molecule type" value="Genomic_DNA"/>
</dbReference>
<protein>
    <submittedName>
        <fullName evidence="1">Uncharacterized protein</fullName>
    </submittedName>
</protein>
<keyword evidence="2" id="KW-1185">Reference proteome</keyword>
<name>A0A8I0A9U7_9CLOT</name>
<comment type="caution">
    <text evidence="1">The sequence shown here is derived from an EMBL/GenBank/DDBJ whole genome shotgun (WGS) entry which is preliminary data.</text>
</comment>
<reference evidence="1" key="1">
    <citation type="submission" date="2020-08" db="EMBL/GenBank/DDBJ databases">
        <title>Genome public.</title>
        <authorList>
            <person name="Liu C."/>
            <person name="Sun Q."/>
        </authorList>
    </citation>
    <scope>NUCLEOTIDE SEQUENCE</scope>
    <source>
        <strain evidence="1">NSJ-42</strain>
    </source>
</reference>
<proteinExistence type="predicted"/>
<dbReference type="AlphaFoldDB" id="A0A8I0A9U7"/>
<dbReference type="RefSeq" id="WP_022211522.1">
    <property type="nucleotide sequence ID" value="NZ_JACOOQ010000018.1"/>
</dbReference>
<evidence type="ECO:0000313" key="2">
    <source>
        <dbReference type="Proteomes" id="UP000662088"/>
    </source>
</evidence>
<gene>
    <name evidence="1" type="ORF">H8R92_10595</name>
</gene>
<evidence type="ECO:0000313" key="1">
    <source>
        <dbReference type="EMBL" id="MBC5640862.1"/>
    </source>
</evidence>
<dbReference type="Proteomes" id="UP000662088">
    <property type="component" value="Unassembled WGS sequence"/>
</dbReference>
<organism evidence="1 2">
    <name type="scientific">Clostridium lentum</name>
    <dbReference type="NCBI Taxonomy" id="2763037"/>
    <lineage>
        <taxon>Bacteria</taxon>
        <taxon>Bacillati</taxon>
        <taxon>Bacillota</taxon>
        <taxon>Clostridia</taxon>
        <taxon>Eubacteriales</taxon>
        <taxon>Clostridiaceae</taxon>
        <taxon>Clostridium</taxon>
    </lineage>
</organism>
<accession>A0A8I0A9U7</accession>